<dbReference type="AlphaFoldDB" id="A0A454JFN0"/>
<proteinExistence type="predicted"/>
<dbReference type="OrthoDB" id="8967327at2"/>
<reference evidence="1 2" key="1">
    <citation type="submission" date="2018-10" db="EMBL/GenBank/DDBJ databases">
        <title>Draft genome sequence of Aquitalea MWU14-2217 isolated from a wild cranberry bog in Provincetown, Massachusetts.</title>
        <authorList>
            <person name="Ebadzadsahrai G."/>
            <person name="Soby S."/>
        </authorList>
    </citation>
    <scope>NUCLEOTIDE SEQUENCE [LARGE SCALE GENOMIC DNA]</scope>
    <source>
        <strain evidence="1 2">MWU14-2217</strain>
    </source>
</reference>
<dbReference type="EMBL" id="RFAR01000064">
    <property type="protein sequence ID" value="RMC94623.1"/>
    <property type="molecule type" value="Genomic_DNA"/>
</dbReference>
<dbReference type="RefSeq" id="WP_103525566.1">
    <property type="nucleotide sequence ID" value="NZ_JAIZDC010000008.1"/>
</dbReference>
<dbReference type="Proteomes" id="UP000274139">
    <property type="component" value="Unassembled WGS sequence"/>
</dbReference>
<evidence type="ECO:0000313" key="1">
    <source>
        <dbReference type="EMBL" id="RMC94623.1"/>
    </source>
</evidence>
<accession>A0A454JFN0</accession>
<name>A0A454JFN0_9NEIS</name>
<evidence type="ECO:0000313" key="2">
    <source>
        <dbReference type="Proteomes" id="UP000274139"/>
    </source>
</evidence>
<gene>
    <name evidence="1" type="ORF">EAY64_15070</name>
</gene>
<protein>
    <recommendedName>
        <fullName evidence="3">Motility protein</fullName>
    </recommendedName>
</protein>
<organism evidence="1 2">
    <name type="scientific">Aquitalea palustris</name>
    <dbReference type="NCBI Taxonomy" id="2480983"/>
    <lineage>
        <taxon>Bacteria</taxon>
        <taxon>Pseudomonadati</taxon>
        <taxon>Pseudomonadota</taxon>
        <taxon>Betaproteobacteria</taxon>
        <taxon>Neisseriales</taxon>
        <taxon>Chromobacteriaceae</taxon>
        <taxon>Aquitalea</taxon>
    </lineage>
</organism>
<sequence length="64" mass="6401">MDGISQVSGQNVSSATEIFALKKSLQASGESVLSLVQGASDAGTQISQAASNPAHLGQSVDVRA</sequence>
<evidence type="ECO:0008006" key="3">
    <source>
        <dbReference type="Google" id="ProtNLM"/>
    </source>
</evidence>
<keyword evidence="2" id="KW-1185">Reference proteome</keyword>
<comment type="caution">
    <text evidence="1">The sequence shown here is derived from an EMBL/GenBank/DDBJ whole genome shotgun (WGS) entry which is preliminary data.</text>
</comment>